<dbReference type="STRING" id="27835.A0A3P7BA73"/>
<keyword evidence="1" id="KW-1133">Transmembrane helix</keyword>
<dbReference type="AlphaFoldDB" id="A0A3P7BA73"/>
<keyword evidence="1" id="KW-0812">Transmembrane</keyword>
<name>A0A3P7BA73_NIPBR</name>
<gene>
    <name evidence="2" type="ORF">NBR_LOCUS19943</name>
</gene>
<keyword evidence="1" id="KW-0472">Membrane</keyword>
<dbReference type="EMBL" id="UYSL01024646">
    <property type="protein sequence ID" value="VDL83679.1"/>
    <property type="molecule type" value="Genomic_DNA"/>
</dbReference>
<evidence type="ECO:0000313" key="3">
    <source>
        <dbReference type="Proteomes" id="UP000271162"/>
    </source>
</evidence>
<keyword evidence="3" id="KW-1185">Reference proteome</keyword>
<sequence>MKFDLQIWNNLPVHVKNEYGEQFKENFKVAWQTGVNIVANPNLDWVVDSYVHALFGFWPRMRSSSPLLEKFLGFFGKAGHVSLLSVVVGAVYLKSLFLYVTTGAARTANHTLAAE</sequence>
<proteinExistence type="predicted"/>
<evidence type="ECO:0000256" key="1">
    <source>
        <dbReference type="SAM" id="Phobius"/>
    </source>
</evidence>
<accession>A0A3P7BA73</accession>
<evidence type="ECO:0000313" key="2">
    <source>
        <dbReference type="EMBL" id="VDL83679.1"/>
    </source>
</evidence>
<organism evidence="2 3">
    <name type="scientific">Nippostrongylus brasiliensis</name>
    <name type="common">Rat hookworm</name>
    <dbReference type="NCBI Taxonomy" id="27835"/>
    <lineage>
        <taxon>Eukaryota</taxon>
        <taxon>Metazoa</taxon>
        <taxon>Ecdysozoa</taxon>
        <taxon>Nematoda</taxon>
        <taxon>Chromadorea</taxon>
        <taxon>Rhabditida</taxon>
        <taxon>Rhabditina</taxon>
        <taxon>Rhabditomorpha</taxon>
        <taxon>Strongyloidea</taxon>
        <taxon>Heligmosomidae</taxon>
        <taxon>Nippostrongylus</taxon>
    </lineage>
</organism>
<reference evidence="2 3" key="1">
    <citation type="submission" date="2018-11" db="EMBL/GenBank/DDBJ databases">
        <authorList>
            <consortium name="Pathogen Informatics"/>
        </authorList>
    </citation>
    <scope>NUCLEOTIDE SEQUENCE [LARGE SCALE GENOMIC DNA]</scope>
</reference>
<feature type="transmembrane region" description="Helical" evidence="1">
    <location>
        <begin position="71"/>
        <end position="93"/>
    </location>
</feature>
<protein>
    <submittedName>
        <fullName evidence="2">Uncharacterized protein</fullName>
    </submittedName>
</protein>
<dbReference type="Proteomes" id="UP000271162">
    <property type="component" value="Unassembled WGS sequence"/>
</dbReference>